<feature type="domain" description="CAAX prenyl protease 1 N-terminal" evidence="17">
    <location>
        <begin position="24"/>
        <end position="201"/>
    </location>
</feature>
<gene>
    <name evidence="18" type="ORF">M153_4530003514</name>
</gene>
<feature type="active site" description="Proton donor" evidence="13">
    <location>
        <position position="357"/>
    </location>
</feature>
<dbReference type="Pfam" id="PF16491">
    <property type="entry name" value="Peptidase_M48_N"/>
    <property type="match status" value="1"/>
</dbReference>
<reference evidence="18 19" key="1">
    <citation type="submission" date="2015-07" db="EMBL/GenBank/DDBJ databases">
        <title>The genome of Pseudoloma neurophilia, a relevant intracellular parasite of the zebrafish.</title>
        <authorList>
            <person name="Ndikumana S."/>
            <person name="Pelin A."/>
            <person name="Sanders J."/>
            <person name="Corradi N."/>
        </authorList>
    </citation>
    <scope>NUCLEOTIDE SEQUENCE [LARGE SCALE GENOMIC DNA]</scope>
    <source>
        <strain evidence="18 19">MK1</strain>
    </source>
</reference>
<feature type="transmembrane region" description="Helical" evidence="15">
    <location>
        <begin position="147"/>
        <end position="166"/>
    </location>
</feature>
<feature type="transmembrane region" description="Helical" evidence="15">
    <location>
        <begin position="97"/>
        <end position="126"/>
    </location>
</feature>
<dbReference type="FunFam" id="3.30.2010.10:FF:000002">
    <property type="entry name" value="CAAX prenyl protease"/>
    <property type="match status" value="1"/>
</dbReference>
<comment type="function">
    <text evidence="15">Proteolytically removes the C-terminal three residues of farnesylated proteins.</text>
</comment>
<evidence type="ECO:0000256" key="14">
    <source>
        <dbReference type="PIRSR" id="PIRSR627057-2"/>
    </source>
</evidence>
<evidence type="ECO:0000313" key="18">
    <source>
        <dbReference type="EMBL" id="KRH93983.1"/>
    </source>
</evidence>
<feature type="binding site" evidence="14">
    <location>
        <position position="278"/>
    </location>
    <ligand>
        <name>Zn(2+)</name>
        <dbReference type="ChEBI" id="CHEBI:29105"/>
        <note>catalytic</note>
    </ligand>
</feature>
<comment type="catalytic activity">
    <reaction evidence="11 15">
        <text>Hydrolyzes the peptide bond -P2-(S-farnesyl or geranylgeranyl)C-P1'-P2'-P3'-COOH where P1' and P2' are amino acids with aliphatic side chains and P3' is any C-terminal residue.</text>
        <dbReference type="EC" id="3.4.24.84"/>
    </reaction>
</comment>
<evidence type="ECO:0000256" key="3">
    <source>
        <dbReference type="ARBA" id="ARBA00022692"/>
    </source>
</evidence>
<feature type="transmembrane region" description="Helical" evidence="15">
    <location>
        <begin position="172"/>
        <end position="195"/>
    </location>
</feature>
<dbReference type="InterPro" id="IPR032456">
    <property type="entry name" value="Peptidase_M48_N"/>
</dbReference>
<feature type="transmembrane region" description="Helical" evidence="15">
    <location>
        <begin position="326"/>
        <end position="345"/>
    </location>
</feature>
<comment type="subcellular location">
    <subcellularLocation>
        <location evidence="1 15">Endoplasmic reticulum membrane</location>
        <topology evidence="1 15">Multi-pass membrane protein</topology>
    </subcellularLocation>
</comment>
<dbReference type="GO" id="GO:0007323">
    <property type="term" value="P:peptide pheromone maturation"/>
    <property type="evidence" value="ECO:0007669"/>
    <property type="project" value="EnsemblFungi"/>
</dbReference>
<evidence type="ECO:0000256" key="6">
    <source>
        <dbReference type="ARBA" id="ARBA00022824"/>
    </source>
</evidence>
<evidence type="ECO:0000256" key="9">
    <source>
        <dbReference type="ARBA" id="ARBA00023049"/>
    </source>
</evidence>
<evidence type="ECO:0000256" key="2">
    <source>
        <dbReference type="ARBA" id="ARBA00022670"/>
    </source>
</evidence>
<dbReference type="GO" id="GO:0005789">
    <property type="term" value="C:endoplasmic reticulum membrane"/>
    <property type="evidence" value="ECO:0007669"/>
    <property type="project" value="UniProtKB-SubCell"/>
</dbReference>
<name>A0A0R0M3H8_9MICR</name>
<evidence type="ECO:0000313" key="19">
    <source>
        <dbReference type="Proteomes" id="UP000051530"/>
    </source>
</evidence>
<keyword evidence="5 15" id="KW-0378">Hydrolase</keyword>
<sequence>MFLQIIYIGAITNLAITLLLYRRQFHTIKQSKVPKYLQEKISNEEYAKTKKYNSEKIIFSIIQILFNSILTFAKIYYNILPILYNKLDEGLQLKSELLTQIIFLTLNSLFDTIFHLPFSVYSTFVIEEKWGFNKTTAYVFITDLIKGFLLMSLIMPIIFTIIYQIIQYFVTFYLYVSLFLFVFQIAMAIIYPILIMPMFNKFEEMQDGSLKEKVVELTKKVKFAYSNIFVMDGSKRSGHSNAFFIGLFGERRIVFFDTLLEQTEENETVAILAHELGHWYYMHTWRGILFSSLYQAVSFYFFEIAVKNKNFSISLFGTEKVPLLLKLIYFSMVSSMIAPLMVLLANMFSRYNERQADLFAIQNGYAEDLAKGLIALYAENRAPLETDWMYSTYYHSHPTLNERISFINEYKQVYEKKEE</sequence>
<keyword evidence="2 15" id="KW-0645">Protease</keyword>
<comment type="similarity">
    <text evidence="12 15">Belongs to the peptidase M48A family.</text>
</comment>
<keyword evidence="7 14" id="KW-0862">Zinc</keyword>
<protein>
    <recommendedName>
        <fullName evidence="15">CAAX prenyl protease</fullName>
        <ecNumber evidence="15">3.4.24.84</ecNumber>
    </recommendedName>
</protein>
<keyword evidence="19" id="KW-1185">Reference proteome</keyword>
<dbReference type="GO" id="GO:0036503">
    <property type="term" value="P:ERAD pathway"/>
    <property type="evidence" value="ECO:0007669"/>
    <property type="project" value="EnsemblFungi"/>
</dbReference>
<dbReference type="PANTHER" id="PTHR10120">
    <property type="entry name" value="CAAX PRENYL PROTEASE 1"/>
    <property type="match status" value="1"/>
</dbReference>
<feature type="transmembrane region" description="Helical" evidence="15">
    <location>
        <begin position="288"/>
        <end position="306"/>
    </location>
</feature>
<keyword evidence="4 14" id="KW-0479">Metal-binding</keyword>
<dbReference type="InterPro" id="IPR027057">
    <property type="entry name" value="CAXX_Prtase_1"/>
</dbReference>
<evidence type="ECO:0000259" key="17">
    <source>
        <dbReference type="Pfam" id="PF16491"/>
    </source>
</evidence>
<dbReference type="Gene3D" id="3.30.2010.10">
    <property type="entry name" value="Metalloproteases ('zincins'), catalytic domain"/>
    <property type="match status" value="1"/>
</dbReference>
<feature type="transmembrane region" description="Helical" evidence="15">
    <location>
        <begin position="57"/>
        <end position="77"/>
    </location>
</feature>
<dbReference type="VEuPathDB" id="MicrosporidiaDB:M153_4530003514"/>
<dbReference type="GO" id="GO:0071586">
    <property type="term" value="P:CAAX-box protein processing"/>
    <property type="evidence" value="ECO:0007669"/>
    <property type="project" value="UniProtKB-UniRule"/>
</dbReference>
<feature type="binding site" evidence="14">
    <location>
        <position position="274"/>
    </location>
    <ligand>
        <name>Zn(2+)</name>
        <dbReference type="ChEBI" id="CHEBI:29105"/>
        <note>catalytic</note>
    </ligand>
</feature>
<evidence type="ECO:0000256" key="7">
    <source>
        <dbReference type="ARBA" id="ARBA00022833"/>
    </source>
</evidence>
<dbReference type="GO" id="GO:0120236">
    <property type="term" value="P:negative regulation of post-translational protein targeting to membrane, translocation"/>
    <property type="evidence" value="ECO:0007669"/>
    <property type="project" value="EnsemblFungi"/>
</dbReference>
<evidence type="ECO:0000256" key="12">
    <source>
        <dbReference type="ARBA" id="ARBA00060927"/>
    </source>
</evidence>
<keyword evidence="3 15" id="KW-0812">Transmembrane</keyword>
<evidence type="ECO:0000256" key="8">
    <source>
        <dbReference type="ARBA" id="ARBA00022989"/>
    </source>
</evidence>
<organism evidence="18 19">
    <name type="scientific">Pseudoloma neurophilia</name>
    <dbReference type="NCBI Taxonomy" id="146866"/>
    <lineage>
        <taxon>Eukaryota</taxon>
        <taxon>Fungi</taxon>
        <taxon>Fungi incertae sedis</taxon>
        <taxon>Microsporidia</taxon>
        <taxon>Pseudoloma</taxon>
    </lineage>
</organism>
<feature type="transmembrane region" description="Helical" evidence="15">
    <location>
        <begin position="6"/>
        <end position="22"/>
    </location>
</feature>
<dbReference type="InterPro" id="IPR001915">
    <property type="entry name" value="Peptidase_M48"/>
</dbReference>
<comment type="caution">
    <text evidence="18">The sequence shown here is derived from an EMBL/GenBank/DDBJ whole genome shotgun (WGS) entry which is preliminary data.</text>
</comment>
<keyword evidence="10 15" id="KW-0472">Membrane</keyword>
<dbReference type="GO" id="GO:0005637">
    <property type="term" value="C:nuclear inner membrane"/>
    <property type="evidence" value="ECO:0007669"/>
    <property type="project" value="EnsemblFungi"/>
</dbReference>
<evidence type="ECO:0000256" key="4">
    <source>
        <dbReference type="ARBA" id="ARBA00022723"/>
    </source>
</evidence>
<evidence type="ECO:0000256" key="13">
    <source>
        <dbReference type="PIRSR" id="PIRSR627057-1"/>
    </source>
</evidence>
<dbReference type="GO" id="GO:0031204">
    <property type="term" value="P:post-translational protein targeting to membrane, translocation"/>
    <property type="evidence" value="ECO:0007669"/>
    <property type="project" value="EnsemblFungi"/>
</dbReference>
<feature type="binding site" evidence="14">
    <location>
        <position position="353"/>
    </location>
    <ligand>
        <name>Zn(2+)</name>
        <dbReference type="ChEBI" id="CHEBI:29105"/>
        <note>catalytic</note>
    </ligand>
</feature>
<keyword evidence="8 15" id="KW-1133">Transmembrane helix</keyword>
<evidence type="ECO:0000259" key="16">
    <source>
        <dbReference type="Pfam" id="PF01435"/>
    </source>
</evidence>
<evidence type="ECO:0000256" key="10">
    <source>
        <dbReference type="ARBA" id="ARBA00023136"/>
    </source>
</evidence>
<evidence type="ECO:0000256" key="11">
    <source>
        <dbReference type="ARBA" id="ARBA00044456"/>
    </source>
</evidence>
<dbReference type="OrthoDB" id="360839at2759"/>
<accession>A0A0R0M3H8</accession>
<evidence type="ECO:0000256" key="1">
    <source>
        <dbReference type="ARBA" id="ARBA00004477"/>
    </source>
</evidence>
<dbReference type="EMBL" id="LGUB01000163">
    <property type="protein sequence ID" value="KRH93983.1"/>
    <property type="molecule type" value="Genomic_DNA"/>
</dbReference>
<evidence type="ECO:0000256" key="15">
    <source>
        <dbReference type="RuleBase" id="RU366005"/>
    </source>
</evidence>
<dbReference type="Proteomes" id="UP000051530">
    <property type="component" value="Unassembled WGS sequence"/>
</dbReference>
<dbReference type="Pfam" id="PF01435">
    <property type="entry name" value="Peptidase_M48"/>
    <property type="match status" value="1"/>
</dbReference>
<dbReference type="CDD" id="cd07343">
    <property type="entry name" value="M48A_Zmpste24p_like"/>
    <property type="match status" value="1"/>
</dbReference>
<dbReference type="AlphaFoldDB" id="A0A0R0M3H8"/>
<feature type="domain" description="Peptidase M48" evidence="16">
    <location>
        <begin position="206"/>
        <end position="409"/>
    </location>
</feature>
<dbReference type="EC" id="3.4.24.84" evidence="15"/>
<keyword evidence="9 15" id="KW-0482">Metalloprotease</keyword>
<proteinExistence type="inferred from homology"/>
<comment type="cofactor">
    <cofactor evidence="14 15">
        <name>Zn(2+)</name>
        <dbReference type="ChEBI" id="CHEBI:29105"/>
    </cofactor>
    <text evidence="14 15">Binds 1 zinc ion per subunit.</text>
</comment>
<evidence type="ECO:0000256" key="5">
    <source>
        <dbReference type="ARBA" id="ARBA00022801"/>
    </source>
</evidence>
<feature type="active site" evidence="13">
    <location>
        <position position="275"/>
    </location>
</feature>
<keyword evidence="6 15" id="KW-0256">Endoplasmic reticulum</keyword>
<dbReference type="GO" id="GO:0046872">
    <property type="term" value="F:metal ion binding"/>
    <property type="evidence" value="ECO:0007669"/>
    <property type="project" value="UniProtKB-UniRule"/>
</dbReference>
<dbReference type="GO" id="GO:0004222">
    <property type="term" value="F:metalloendopeptidase activity"/>
    <property type="evidence" value="ECO:0007669"/>
    <property type="project" value="UniProtKB-UniRule"/>
</dbReference>